<dbReference type="Pfam" id="PF12673">
    <property type="entry name" value="SipL"/>
    <property type="match status" value="1"/>
</dbReference>
<gene>
    <name evidence="2" type="ORF">MFMK1_001115</name>
</gene>
<reference evidence="2 3" key="1">
    <citation type="submission" date="2023-04" db="EMBL/GenBank/DDBJ databases">
        <authorList>
            <person name="Hsu D."/>
        </authorList>
    </citation>
    <scope>NUCLEOTIDE SEQUENCE [LARGE SCALE GENOMIC DNA]</scope>
    <source>
        <strain evidence="2 3">MK1</strain>
    </source>
</reference>
<dbReference type="InterPro" id="IPR024300">
    <property type="entry name" value="SipL_SPOCS_dom"/>
</dbReference>
<accession>A0AAU0ULA5</accession>
<evidence type="ECO:0000313" key="2">
    <source>
        <dbReference type="EMBL" id="WRO21312.1"/>
    </source>
</evidence>
<dbReference type="RefSeq" id="WP_366924162.1">
    <property type="nucleotide sequence ID" value="NZ_CP121694.1"/>
</dbReference>
<name>A0AAU0ULA5_9FIRM</name>
<keyword evidence="3" id="KW-1185">Reference proteome</keyword>
<proteinExistence type="predicted"/>
<feature type="domain" description="SipL SPOCS" evidence="1">
    <location>
        <begin position="39"/>
        <end position="104"/>
    </location>
</feature>
<dbReference type="Proteomes" id="UP001329915">
    <property type="component" value="Chromosome"/>
</dbReference>
<dbReference type="KEGG" id="dbc:MFMK1_001115"/>
<evidence type="ECO:0000313" key="3">
    <source>
        <dbReference type="Proteomes" id="UP001329915"/>
    </source>
</evidence>
<protein>
    <submittedName>
        <fullName evidence="2">DUF3794 domain-containing protein</fullName>
    </submittedName>
</protein>
<dbReference type="EMBL" id="CP121694">
    <property type="protein sequence ID" value="WRO21312.1"/>
    <property type="molecule type" value="Genomic_DNA"/>
</dbReference>
<dbReference type="AlphaFoldDB" id="A0AAU0ULA5"/>
<sequence length="155" mass="17483">MPFENTGVVEICPAPGRPAFAFTQIFVSETFEIPEQKPDAEQIILAEHNITLEDVQLVKFTDPAGNEWEKVFVAGNIYKLVQYSAAVPEQTVHFVKFQLPFQTILVDDCGNPFPLGTIPTDYVVHVCVEKQIVTLLDERHILVEVLLMVWLEDAV</sequence>
<organism evidence="2 3">
    <name type="scientific">Metallumcola ferriviriculae</name>
    <dbReference type="NCBI Taxonomy" id="3039180"/>
    <lineage>
        <taxon>Bacteria</taxon>
        <taxon>Bacillati</taxon>
        <taxon>Bacillota</taxon>
        <taxon>Clostridia</taxon>
        <taxon>Neomoorellales</taxon>
        <taxon>Desulfitibacteraceae</taxon>
        <taxon>Metallumcola</taxon>
    </lineage>
</organism>
<evidence type="ECO:0000259" key="1">
    <source>
        <dbReference type="Pfam" id="PF12673"/>
    </source>
</evidence>